<keyword evidence="2" id="KW-1185">Reference proteome</keyword>
<gene>
    <name evidence="1" type="ORF">NV381_04200</name>
</gene>
<comment type="caution">
    <text evidence="1">The sequence shown here is derived from an EMBL/GenBank/DDBJ whole genome shotgun (WGS) entry which is preliminary data.</text>
</comment>
<sequence length="167" mass="19288">MTSFNDFTNSFLREFQQYYSQRDIVNHWAEPTEESPYPSLILRFDEIGEQNSLIDLELCFLPGLESFSQEGIYILQSFAVIKNNVSPRVYAKLLEEIAKINIQLPLGGFGLFTDTGDLYFKHNTIQNLDWLSSPIALEHFDRQNALVVHQFYQFTDALLDLAGDSQH</sequence>
<name>A0ABT1YBW7_9BACL</name>
<evidence type="ECO:0000313" key="1">
    <source>
        <dbReference type="EMBL" id="MCR8630402.1"/>
    </source>
</evidence>
<protein>
    <submittedName>
        <fullName evidence="1">Uncharacterized protein</fullName>
    </submittedName>
</protein>
<dbReference type="RefSeq" id="WP_258212017.1">
    <property type="nucleotide sequence ID" value="NZ_JANQBD010000002.1"/>
</dbReference>
<proteinExistence type="predicted"/>
<organism evidence="1 2">
    <name type="scientific">Paenibacillus radicis</name>
    <name type="common">ex Xue et al. 2023</name>
    <dbReference type="NCBI Taxonomy" id="2972489"/>
    <lineage>
        <taxon>Bacteria</taxon>
        <taxon>Bacillati</taxon>
        <taxon>Bacillota</taxon>
        <taxon>Bacilli</taxon>
        <taxon>Bacillales</taxon>
        <taxon>Paenibacillaceae</taxon>
        <taxon>Paenibacillus</taxon>
    </lineage>
</organism>
<reference evidence="1 2" key="1">
    <citation type="submission" date="2022-08" db="EMBL/GenBank/DDBJ databases">
        <title>Paenibacillus endoradicis sp. nov., Paenibacillus radicibacter sp. nov and Paenibacillus pararadicis sp. nov., three cold-adapted plant growth-promoting bacteria isolated from root of Larix gmelinii in Great Khingan.</title>
        <authorList>
            <person name="Xue H."/>
        </authorList>
    </citation>
    <scope>NUCLEOTIDE SEQUENCE [LARGE SCALE GENOMIC DNA]</scope>
    <source>
        <strain evidence="1 2">N5-1-1-5</strain>
    </source>
</reference>
<dbReference type="Proteomes" id="UP001300012">
    <property type="component" value="Unassembled WGS sequence"/>
</dbReference>
<evidence type="ECO:0000313" key="2">
    <source>
        <dbReference type="Proteomes" id="UP001300012"/>
    </source>
</evidence>
<accession>A0ABT1YBW7</accession>
<dbReference type="EMBL" id="JANQBD010000002">
    <property type="protein sequence ID" value="MCR8630402.1"/>
    <property type="molecule type" value="Genomic_DNA"/>
</dbReference>